<evidence type="ECO:0000256" key="7">
    <source>
        <dbReference type="SAM" id="Phobius"/>
    </source>
</evidence>
<dbReference type="Pfam" id="PF08205">
    <property type="entry name" value="C2-set_2"/>
    <property type="match status" value="1"/>
</dbReference>
<dbReference type="InterPro" id="IPR003599">
    <property type="entry name" value="Ig_sub"/>
</dbReference>
<feature type="domain" description="Ig-like" evidence="8">
    <location>
        <begin position="49"/>
        <end position="144"/>
    </location>
</feature>
<dbReference type="PANTHER" id="PTHR11640">
    <property type="entry name" value="NEPHRIN"/>
    <property type="match status" value="1"/>
</dbReference>
<comment type="subcellular location">
    <subcellularLocation>
        <location evidence="1">Membrane</location>
        <topology evidence="1">Single-pass type I membrane protein</topology>
    </subcellularLocation>
</comment>
<dbReference type="GO" id="GO:0005886">
    <property type="term" value="C:plasma membrane"/>
    <property type="evidence" value="ECO:0007669"/>
    <property type="project" value="TreeGrafter"/>
</dbReference>
<protein>
    <submittedName>
        <fullName evidence="9">Kirre like nephrin family adhesion molecule 1</fullName>
    </submittedName>
</protein>
<dbReference type="InterPro" id="IPR013162">
    <property type="entry name" value="CD80_C2-set"/>
</dbReference>
<dbReference type="Pfam" id="PF13927">
    <property type="entry name" value="Ig_3"/>
    <property type="match status" value="1"/>
</dbReference>
<dbReference type="SUPFAM" id="SSF48726">
    <property type="entry name" value="Immunoglobulin"/>
    <property type="match status" value="3"/>
</dbReference>
<reference evidence="9" key="1">
    <citation type="submission" date="2025-08" db="UniProtKB">
        <authorList>
            <consortium name="Ensembl"/>
        </authorList>
    </citation>
    <scope>IDENTIFICATION</scope>
</reference>
<evidence type="ECO:0000256" key="6">
    <source>
        <dbReference type="SAM" id="MobiDB-lite"/>
    </source>
</evidence>
<keyword evidence="4" id="KW-0325">Glycoprotein</keyword>
<dbReference type="InterPro" id="IPR051275">
    <property type="entry name" value="Cell_adhesion_signaling"/>
</dbReference>
<dbReference type="InterPro" id="IPR007110">
    <property type="entry name" value="Ig-like_dom"/>
</dbReference>
<dbReference type="GO" id="GO:0098609">
    <property type="term" value="P:cell-cell adhesion"/>
    <property type="evidence" value="ECO:0007669"/>
    <property type="project" value="TreeGrafter"/>
</dbReference>
<keyword evidence="5" id="KW-0393">Immunoglobulin domain</keyword>
<dbReference type="CDD" id="cd05759">
    <property type="entry name" value="IgI_2_KIRREL3-like"/>
    <property type="match status" value="1"/>
</dbReference>
<dbReference type="InterPro" id="IPR013783">
    <property type="entry name" value="Ig-like_fold"/>
</dbReference>
<sequence length="558" mass="61706">AALGAGRAGPGAWPRQCRLLVRQLKLSEEHRPRSLTRPGLSPAVPPEDPTIDGAPEILLRAGTPYNLTCRARSAKPAATIVWYRDGLQQEGAVTSTELLADGKRETTTSLLGINPTDLDIGRVFSCRSMNDAVPAGKETFVKLNVHHPPTVTLSIQPQTVQEGERVVFTCMATANPEIRGYRWAKGGIVIEDARENKYETQVDYSFFTEPVSCEVHNDVGSTNVSTLVDVHCEWGSRRRAAYVCKAIVPRIGVGEREVTLFVNGPPIISSEAVQYAVRGDRGKVECFIGSTPPPDRIAWAWKENILEAGTLERYTVERTNTGSGVLSTLTINNVMDADFQTRYNCTAWNSFGPGTAIIQLDEKEVLPVGIIAGGTIGASILVIAFLVALACFLYRRRKGSRKDVTLRKLDIKVETVNREPLTLHADREEDTASVSTATRVMKAIYSSFKDDVDLKQDLRCDTIDTREEYELKDPTNGYYNVRAHEDRPASRTVLYADYRSPGAARYDQRTSLLCFLGPLRQLFLLSVRSNGLFHNMCFHGAGGTVTVCRSYPQQPFVF</sequence>
<feature type="domain" description="Ig-like" evidence="8">
    <location>
        <begin position="149"/>
        <end position="225"/>
    </location>
</feature>
<reference evidence="9" key="2">
    <citation type="submission" date="2025-09" db="UniProtKB">
        <authorList>
            <consortium name="Ensembl"/>
        </authorList>
    </citation>
    <scope>IDENTIFICATION</scope>
</reference>
<feature type="domain" description="Ig-like" evidence="8">
    <location>
        <begin position="265"/>
        <end position="347"/>
    </location>
</feature>
<dbReference type="InterPro" id="IPR036179">
    <property type="entry name" value="Ig-like_dom_sf"/>
</dbReference>
<evidence type="ECO:0000256" key="1">
    <source>
        <dbReference type="ARBA" id="ARBA00004479"/>
    </source>
</evidence>
<evidence type="ECO:0000313" key="10">
    <source>
        <dbReference type="Proteomes" id="UP000694423"/>
    </source>
</evidence>
<evidence type="ECO:0000313" key="9">
    <source>
        <dbReference type="Ensembl" id="ENSDNVP00000017451.1"/>
    </source>
</evidence>
<keyword evidence="7" id="KW-1133">Transmembrane helix</keyword>
<dbReference type="SMART" id="SM00409">
    <property type="entry name" value="IG"/>
    <property type="match status" value="3"/>
</dbReference>
<dbReference type="AlphaFoldDB" id="A0A8C4K111"/>
<dbReference type="PANTHER" id="PTHR11640:SF14">
    <property type="entry name" value="KIN OF IRRE-LIKE PROTEIN 1"/>
    <property type="match status" value="1"/>
</dbReference>
<feature type="region of interest" description="Disordered" evidence="6">
    <location>
        <begin position="30"/>
        <end position="52"/>
    </location>
</feature>
<dbReference type="FunFam" id="2.60.40.10:FF:000232">
    <property type="entry name" value="Kirre like nephrin family adhesion molecule 1"/>
    <property type="match status" value="1"/>
</dbReference>
<dbReference type="FunFam" id="2.60.40.10:FF:000170">
    <property type="entry name" value="Kirre like nephrin family adhesion molecule 3"/>
    <property type="match status" value="1"/>
</dbReference>
<keyword evidence="2 7" id="KW-0472">Membrane</keyword>
<dbReference type="PROSITE" id="PS50835">
    <property type="entry name" value="IG_LIKE"/>
    <property type="match status" value="3"/>
</dbReference>
<evidence type="ECO:0000259" key="8">
    <source>
        <dbReference type="PROSITE" id="PS50835"/>
    </source>
</evidence>
<evidence type="ECO:0000256" key="2">
    <source>
        <dbReference type="ARBA" id="ARBA00023136"/>
    </source>
</evidence>
<dbReference type="GO" id="GO:0050839">
    <property type="term" value="F:cell adhesion molecule binding"/>
    <property type="evidence" value="ECO:0007669"/>
    <property type="project" value="TreeGrafter"/>
</dbReference>
<keyword evidence="3" id="KW-1015">Disulfide bond</keyword>
<dbReference type="Gene3D" id="2.60.40.10">
    <property type="entry name" value="Immunoglobulins"/>
    <property type="match status" value="3"/>
</dbReference>
<evidence type="ECO:0000256" key="4">
    <source>
        <dbReference type="ARBA" id="ARBA00023180"/>
    </source>
</evidence>
<accession>A0A8C4K111</accession>
<dbReference type="Proteomes" id="UP000694423">
    <property type="component" value="Unplaced"/>
</dbReference>
<keyword evidence="10" id="KW-1185">Reference proteome</keyword>
<dbReference type="CDD" id="cd05898">
    <property type="entry name" value="IgI_5_KIRREL3"/>
    <property type="match status" value="1"/>
</dbReference>
<feature type="transmembrane region" description="Helical" evidence="7">
    <location>
        <begin position="368"/>
        <end position="394"/>
    </location>
</feature>
<dbReference type="FunFam" id="2.60.40.10:FF:000094">
    <property type="entry name" value="Kirre like nephrin family adhesion molecule 3"/>
    <property type="match status" value="1"/>
</dbReference>
<keyword evidence="7" id="KW-0812">Transmembrane</keyword>
<dbReference type="Ensembl" id="ENSDNVT00000020969.1">
    <property type="protein sequence ID" value="ENSDNVP00000017451.1"/>
    <property type="gene ID" value="ENSDNVG00000012175.1"/>
</dbReference>
<dbReference type="GO" id="GO:0005911">
    <property type="term" value="C:cell-cell junction"/>
    <property type="evidence" value="ECO:0007669"/>
    <property type="project" value="TreeGrafter"/>
</dbReference>
<evidence type="ECO:0000256" key="3">
    <source>
        <dbReference type="ARBA" id="ARBA00023157"/>
    </source>
</evidence>
<organism evidence="9 10">
    <name type="scientific">Dromaius novaehollandiae</name>
    <name type="common">Emu</name>
    <dbReference type="NCBI Taxonomy" id="8790"/>
    <lineage>
        <taxon>Eukaryota</taxon>
        <taxon>Metazoa</taxon>
        <taxon>Chordata</taxon>
        <taxon>Craniata</taxon>
        <taxon>Vertebrata</taxon>
        <taxon>Euteleostomi</taxon>
        <taxon>Archelosauria</taxon>
        <taxon>Archosauria</taxon>
        <taxon>Dinosauria</taxon>
        <taxon>Saurischia</taxon>
        <taxon>Theropoda</taxon>
        <taxon>Coelurosauria</taxon>
        <taxon>Aves</taxon>
        <taxon>Palaeognathae</taxon>
        <taxon>Casuariiformes</taxon>
        <taxon>Dromaiidae</taxon>
        <taxon>Dromaius</taxon>
    </lineage>
</organism>
<name>A0A8C4K111_DRONO</name>
<evidence type="ECO:0000256" key="5">
    <source>
        <dbReference type="ARBA" id="ARBA00023319"/>
    </source>
</evidence>
<proteinExistence type="predicted"/>